<keyword evidence="7" id="KW-1278">Translocase</keyword>
<dbReference type="PROSITE" id="PS00211">
    <property type="entry name" value="ABC_TRANSPORTER_1"/>
    <property type="match status" value="2"/>
</dbReference>
<proteinExistence type="inferred from homology"/>
<keyword evidence="3" id="KW-0813">Transport</keyword>
<organism evidence="10 11">
    <name type="scientific">Paenibacillus oryzisoli</name>
    <dbReference type="NCBI Taxonomy" id="1850517"/>
    <lineage>
        <taxon>Bacteria</taxon>
        <taxon>Bacillati</taxon>
        <taxon>Bacillota</taxon>
        <taxon>Bacilli</taxon>
        <taxon>Bacillales</taxon>
        <taxon>Paenibacillaceae</taxon>
        <taxon>Paenibacillus</taxon>
    </lineage>
</organism>
<dbReference type="GO" id="GO:0005524">
    <property type="term" value="F:ATP binding"/>
    <property type="evidence" value="ECO:0007669"/>
    <property type="project" value="UniProtKB-KW"/>
</dbReference>
<dbReference type="InterPro" id="IPR015856">
    <property type="entry name" value="ABC_transpr_CbiO/EcfA_su"/>
</dbReference>
<evidence type="ECO:0000313" key="10">
    <source>
        <dbReference type="EMBL" id="OAS23611.1"/>
    </source>
</evidence>
<dbReference type="AlphaFoldDB" id="A0A198ARJ1"/>
<dbReference type="GO" id="GO:0042626">
    <property type="term" value="F:ATPase-coupled transmembrane transporter activity"/>
    <property type="evidence" value="ECO:0007669"/>
    <property type="project" value="TreeGrafter"/>
</dbReference>
<dbReference type="Proteomes" id="UP000078454">
    <property type="component" value="Unassembled WGS sequence"/>
</dbReference>
<accession>A0A198ARJ1</accession>
<evidence type="ECO:0000259" key="9">
    <source>
        <dbReference type="PROSITE" id="PS50893"/>
    </source>
</evidence>
<keyword evidence="11" id="KW-1185">Reference proteome</keyword>
<evidence type="ECO:0000256" key="8">
    <source>
        <dbReference type="ARBA" id="ARBA00023136"/>
    </source>
</evidence>
<keyword evidence="8" id="KW-0472">Membrane</keyword>
<gene>
    <name evidence="10" type="ORF">A8708_31720</name>
</gene>
<dbReference type="GO" id="GO:0043190">
    <property type="term" value="C:ATP-binding cassette (ABC) transporter complex"/>
    <property type="evidence" value="ECO:0007669"/>
    <property type="project" value="TreeGrafter"/>
</dbReference>
<dbReference type="InterPro" id="IPR027417">
    <property type="entry name" value="P-loop_NTPase"/>
</dbReference>
<dbReference type="InterPro" id="IPR003593">
    <property type="entry name" value="AAA+_ATPase"/>
</dbReference>
<feature type="domain" description="ABC transporter" evidence="9">
    <location>
        <begin position="5"/>
        <end position="234"/>
    </location>
</feature>
<keyword evidence="6" id="KW-0067">ATP-binding</keyword>
<evidence type="ECO:0000313" key="11">
    <source>
        <dbReference type="Proteomes" id="UP000078454"/>
    </source>
</evidence>
<reference evidence="10 11" key="1">
    <citation type="submission" date="2016-05" db="EMBL/GenBank/DDBJ databases">
        <title>Paenibacillus sp. 1ZS3-15 nov., isolated from the rhizosphere soil.</title>
        <authorList>
            <person name="Zhang X.X."/>
            <person name="Zhang J."/>
        </authorList>
    </citation>
    <scope>NUCLEOTIDE SEQUENCE [LARGE SCALE GENOMIC DNA]</scope>
    <source>
        <strain evidence="10 11">1ZS3-15</strain>
    </source>
</reference>
<evidence type="ECO:0000256" key="5">
    <source>
        <dbReference type="ARBA" id="ARBA00022741"/>
    </source>
</evidence>
<dbReference type="RefSeq" id="WP_068661744.1">
    <property type="nucleotide sequence ID" value="NZ_LYPB01000038.1"/>
</dbReference>
<dbReference type="CDD" id="cd03225">
    <property type="entry name" value="ABC_cobalt_CbiO_domain1"/>
    <property type="match status" value="2"/>
</dbReference>
<protein>
    <submittedName>
        <fullName evidence="10">ABC transporter</fullName>
    </submittedName>
</protein>
<evidence type="ECO:0000256" key="6">
    <source>
        <dbReference type="ARBA" id="ARBA00022840"/>
    </source>
</evidence>
<dbReference type="STRING" id="1850517.A8708_31720"/>
<evidence type="ECO:0000256" key="4">
    <source>
        <dbReference type="ARBA" id="ARBA00022475"/>
    </source>
</evidence>
<dbReference type="EMBL" id="LYPB01000038">
    <property type="protein sequence ID" value="OAS23611.1"/>
    <property type="molecule type" value="Genomic_DNA"/>
</dbReference>
<dbReference type="PANTHER" id="PTHR43553">
    <property type="entry name" value="HEAVY METAL TRANSPORTER"/>
    <property type="match status" value="1"/>
</dbReference>
<dbReference type="Pfam" id="PF00005">
    <property type="entry name" value="ABC_tran"/>
    <property type="match status" value="2"/>
</dbReference>
<evidence type="ECO:0000256" key="7">
    <source>
        <dbReference type="ARBA" id="ARBA00022967"/>
    </source>
</evidence>
<evidence type="ECO:0000256" key="2">
    <source>
        <dbReference type="ARBA" id="ARBA00005417"/>
    </source>
</evidence>
<feature type="domain" description="ABC transporter" evidence="9">
    <location>
        <begin position="289"/>
        <end position="517"/>
    </location>
</feature>
<dbReference type="InterPro" id="IPR050095">
    <property type="entry name" value="ECF_ABC_transporter_ATP-bd"/>
</dbReference>
<dbReference type="OrthoDB" id="501320at2"/>
<keyword evidence="5" id="KW-0547">Nucleotide-binding</keyword>
<name>A0A198ARJ1_9BACL</name>
<dbReference type="InterPro" id="IPR003439">
    <property type="entry name" value="ABC_transporter-like_ATP-bd"/>
</dbReference>
<comment type="similarity">
    <text evidence="2">Belongs to the ABC transporter superfamily.</text>
</comment>
<comment type="subcellular location">
    <subcellularLocation>
        <location evidence="1">Cell membrane</location>
        <topology evidence="1">Peripheral membrane protein</topology>
    </subcellularLocation>
</comment>
<dbReference type="Gene3D" id="3.40.50.300">
    <property type="entry name" value="P-loop containing nucleotide triphosphate hydrolases"/>
    <property type="match status" value="2"/>
</dbReference>
<dbReference type="GO" id="GO:0016887">
    <property type="term" value="F:ATP hydrolysis activity"/>
    <property type="evidence" value="ECO:0007669"/>
    <property type="project" value="InterPro"/>
</dbReference>
<dbReference type="SUPFAM" id="SSF52540">
    <property type="entry name" value="P-loop containing nucleoside triphosphate hydrolases"/>
    <property type="match status" value="2"/>
</dbReference>
<dbReference type="InterPro" id="IPR017871">
    <property type="entry name" value="ABC_transporter-like_CS"/>
</dbReference>
<evidence type="ECO:0000256" key="1">
    <source>
        <dbReference type="ARBA" id="ARBA00004202"/>
    </source>
</evidence>
<evidence type="ECO:0000256" key="3">
    <source>
        <dbReference type="ARBA" id="ARBA00022448"/>
    </source>
</evidence>
<keyword evidence="4" id="KW-1003">Cell membrane</keyword>
<dbReference type="SMART" id="SM00382">
    <property type="entry name" value="AAA"/>
    <property type="match status" value="2"/>
</dbReference>
<comment type="caution">
    <text evidence="10">The sequence shown here is derived from an EMBL/GenBank/DDBJ whole genome shotgun (WGS) entry which is preliminary data.</text>
</comment>
<sequence>MSEGMSVTNLRLKYPGDDAPLIFQGVSFSIERGEKVLLLGPSGCGKSTLLQVLSGIVPDMIELPLKADEIHRPSRWGYVFQDPDTQFCMPYMDEEIAFVLENQEVPRAEMPARIRYYLDLVGLHMPDAHTLISTLSQGMKQRLAIASVLALEPEVLFLDEPTALLDDEGTKQVWDTIRAISGDKTLLIVEHKISGLLDMLDRLIILTPEGKILADGPPVVMFEMHKEHMREYGIWYPEVWEDYAKEHRIRAVEGELEAGLPHEQAMGAVVRVDDQGKAPGNAQTTEPVMVFQDFVGVRGGQIRTFVDNFSVYPGDWITVVGANGAGKSSLLLAIMRLIPTRGSCGIAGVKGNKVEHLAEQVGFVFQNPEFQFVTNSVEEELTYGLPEGQPKKGQWAAAERLLREYDLLALRERHPFQLSLGQKRRLSVASAMVRGPRILLLDEPTFGLDARGTLRMLEELERLRASGTVIVMVTHDQEIVQRWATRVWQVEAGRVTEVAHVPLPVPVPIAGTGAHAATGGEPQLCK</sequence>
<dbReference type="PROSITE" id="PS50893">
    <property type="entry name" value="ABC_TRANSPORTER_2"/>
    <property type="match status" value="2"/>
</dbReference>